<feature type="transmembrane region" description="Helical" evidence="7">
    <location>
        <begin position="230"/>
        <end position="252"/>
    </location>
</feature>
<comment type="caution">
    <text evidence="9">The sequence shown here is derived from an EMBL/GenBank/DDBJ whole genome shotgun (WGS) entry which is preliminary data.</text>
</comment>
<keyword evidence="10" id="KW-1185">Reference proteome</keyword>
<comment type="subcellular location">
    <subcellularLocation>
        <location evidence="1">Cell inner membrane</location>
        <topology evidence="1">Multi-pass membrane protein</topology>
    </subcellularLocation>
</comment>
<evidence type="ECO:0000256" key="1">
    <source>
        <dbReference type="ARBA" id="ARBA00004429"/>
    </source>
</evidence>
<dbReference type="Proteomes" id="UP000004947">
    <property type="component" value="Unassembled WGS sequence"/>
</dbReference>
<keyword evidence="4 7" id="KW-0812">Transmembrane</keyword>
<dbReference type="PANTHER" id="PTHR33362:SF7">
    <property type="entry name" value="SLL1103 PROTEIN"/>
    <property type="match status" value="1"/>
</dbReference>
<dbReference type="eggNOG" id="COG4664">
    <property type="taxonomic scope" value="Bacteria"/>
</dbReference>
<evidence type="ECO:0000313" key="10">
    <source>
        <dbReference type="Proteomes" id="UP000004947"/>
    </source>
</evidence>
<evidence type="ECO:0000256" key="5">
    <source>
        <dbReference type="ARBA" id="ARBA00022989"/>
    </source>
</evidence>
<evidence type="ECO:0000256" key="7">
    <source>
        <dbReference type="SAM" id="Phobius"/>
    </source>
</evidence>
<dbReference type="EMBL" id="ABCK01000026">
    <property type="protein sequence ID" value="EDM25620.1"/>
    <property type="molecule type" value="Genomic_DNA"/>
</dbReference>
<evidence type="ECO:0000256" key="6">
    <source>
        <dbReference type="ARBA" id="ARBA00023136"/>
    </source>
</evidence>
<sequence length="454" mass="49130">MYPEELMLIAMFGILLLFIFIGVRIAFAIAGTGMLTTVLCLICNKYFETNFFADFNNLGLLVNRVYSLMSSSLLVALPMFVFMGIMLEKSGLAENLMESFQKIFSSVRGGLALAVTLIGLLLAASTGIIGASVVLLALMSIPTMLKNGYSKELACGTVCSAGCLGILIPPSIMLILLADQMGVSVGDLFHAAVLPGLLLTASYCVYIFFKAQKVDKSEVVPLQKGDLKKLFLAIIPPMLLMFLVLGSIFFGIATPTEASGLGAFGAMILAFSSKKLDYKTLRLSVMETGKTTSFIMAILIGAACFSLTLKELEGDEIIRENIMALPFGHTGIILAILAMIFLLGFFLDWIEITLVMIPIVAPIISAMALEMPGQGLEQAELIWFAILVAVTLQTSFLTPPVGFALFYLKGVTPKEIELKHIYKGVIPFIILQVLILILIFLFPSVVLWLPSLAA</sequence>
<feature type="transmembrane region" description="Helical" evidence="7">
    <location>
        <begin position="153"/>
        <end position="176"/>
    </location>
</feature>
<dbReference type="InterPro" id="IPR004681">
    <property type="entry name" value="TRAP_DctM"/>
</dbReference>
<accession>A6DRT5</accession>
<evidence type="ECO:0000256" key="4">
    <source>
        <dbReference type="ARBA" id="ARBA00022692"/>
    </source>
</evidence>
<proteinExistence type="predicted"/>
<evidence type="ECO:0000256" key="3">
    <source>
        <dbReference type="ARBA" id="ARBA00022519"/>
    </source>
</evidence>
<keyword evidence="2" id="KW-1003">Cell membrane</keyword>
<dbReference type="AlphaFoldDB" id="A6DRT5"/>
<feature type="transmembrane region" description="Helical" evidence="7">
    <location>
        <begin position="349"/>
        <end position="369"/>
    </location>
</feature>
<dbReference type="PANTHER" id="PTHR33362">
    <property type="entry name" value="SIALIC ACID TRAP TRANSPORTER PERMEASE PROTEIN SIAT-RELATED"/>
    <property type="match status" value="1"/>
</dbReference>
<evidence type="ECO:0000259" key="8">
    <source>
        <dbReference type="Pfam" id="PF06808"/>
    </source>
</evidence>
<keyword evidence="5 7" id="KW-1133">Transmembrane helix</keyword>
<dbReference type="GO" id="GO:0005886">
    <property type="term" value="C:plasma membrane"/>
    <property type="evidence" value="ECO:0007669"/>
    <property type="project" value="UniProtKB-SubCell"/>
</dbReference>
<name>A6DRT5_9BACT</name>
<feature type="transmembrane region" description="Helical" evidence="7">
    <location>
        <begin position="321"/>
        <end position="343"/>
    </location>
</feature>
<dbReference type="Pfam" id="PF06808">
    <property type="entry name" value="DctM"/>
    <property type="match status" value="1"/>
</dbReference>
<dbReference type="STRING" id="313628.LNTAR_25040"/>
<feature type="transmembrane region" description="Helical" evidence="7">
    <location>
        <begin position="428"/>
        <end position="449"/>
    </location>
</feature>
<gene>
    <name evidence="9" type="ORF">LNTAR_25040</name>
</gene>
<keyword evidence="6 7" id="KW-0472">Membrane</keyword>
<feature type="transmembrane region" description="Helical" evidence="7">
    <location>
        <begin position="6"/>
        <end position="27"/>
    </location>
</feature>
<dbReference type="NCBIfam" id="TIGR00786">
    <property type="entry name" value="dctM"/>
    <property type="match status" value="1"/>
</dbReference>
<dbReference type="RefSeq" id="WP_007280553.1">
    <property type="nucleotide sequence ID" value="NZ_ABCK01000026.1"/>
</dbReference>
<dbReference type="GO" id="GO:0022857">
    <property type="term" value="F:transmembrane transporter activity"/>
    <property type="evidence" value="ECO:0007669"/>
    <property type="project" value="TreeGrafter"/>
</dbReference>
<feature type="transmembrane region" description="Helical" evidence="7">
    <location>
        <begin position="111"/>
        <end position="141"/>
    </location>
</feature>
<feature type="transmembrane region" description="Helical" evidence="7">
    <location>
        <begin position="188"/>
        <end position="209"/>
    </location>
</feature>
<dbReference type="InterPro" id="IPR010656">
    <property type="entry name" value="DctM"/>
</dbReference>
<evidence type="ECO:0000313" key="9">
    <source>
        <dbReference type="EMBL" id="EDM25620.1"/>
    </source>
</evidence>
<protein>
    <submittedName>
        <fullName evidence="9">Putative C4-dicarboxylate transporter family protein, DctM subunit</fullName>
    </submittedName>
</protein>
<dbReference type="OrthoDB" id="9796052at2"/>
<feature type="transmembrane region" description="Helical" evidence="7">
    <location>
        <begin position="381"/>
        <end position="408"/>
    </location>
</feature>
<keyword evidence="3" id="KW-0997">Cell inner membrane</keyword>
<evidence type="ECO:0000256" key="2">
    <source>
        <dbReference type="ARBA" id="ARBA00022475"/>
    </source>
</evidence>
<feature type="domain" description="TRAP C4-dicarboxylate transport system permease DctM subunit" evidence="8">
    <location>
        <begin position="12"/>
        <end position="444"/>
    </location>
</feature>
<reference evidence="9 10" key="1">
    <citation type="journal article" date="2010" name="J. Bacteriol.">
        <title>Genome sequence of Lentisphaera araneosa HTCC2155T, the type species of the order Lentisphaerales in the phylum Lentisphaerae.</title>
        <authorList>
            <person name="Thrash J.C."/>
            <person name="Cho J.C."/>
            <person name="Vergin K.L."/>
            <person name="Morris R.M."/>
            <person name="Giovannoni S.J."/>
        </authorList>
    </citation>
    <scope>NUCLEOTIDE SEQUENCE [LARGE SCALE GENOMIC DNA]</scope>
    <source>
        <strain evidence="9 10">HTCC2155</strain>
    </source>
</reference>
<organism evidence="9 10">
    <name type="scientific">Lentisphaera araneosa HTCC2155</name>
    <dbReference type="NCBI Taxonomy" id="313628"/>
    <lineage>
        <taxon>Bacteria</taxon>
        <taxon>Pseudomonadati</taxon>
        <taxon>Lentisphaerota</taxon>
        <taxon>Lentisphaeria</taxon>
        <taxon>Lentisphaerales</taxon>
        <taxon>Lentisphaeraceae</taxon>
        <taxon>Lentisphaera</taxon>
    </lineage>
</organism>
<feature type="transmembrane region" description="Helical" evidence="7">
    <location>
        <begin position="291"/>
        <end position="309"/>
    </location>
</feature>
<feature type="transmembrane region" description="Helical" evidence="7">
    <location>
        <begin position="65"/>
        <end position="87"/>
    </location>
</feature>